<dbReference type="Proteomes" id="UP000199301">
    <property type="component" value="Unassembled WGS sequence"/>
</dbReference>
<keyword evidence="1 2" id="KW-0238">DNA-binding</keyword>
<dbReference type="RefSeq" id="WP_092521678.1">
    <property type="nucleotide sequence ID" value="NZ_FNKO01000001.1"/>
</dbReference>
<feature type="region of interest" description="Disordered" evidence="3">
    <location>
        <begin position="1"/>
        <end position="20"/>
    </location>
</feature>
<dbReference type="Gene3D" id="1.10.10.60">
    <property type="entry name" value="Homeodomain-like"/>
    <property type="match status" value="1"/>
</dbReference>
<dbReference type="PANTHER" id="PTHR30055:SF226">
    <property type="entry name" value="HTH-TYPE TRANSCRIPTIONAL REGULATOR PKSA"/>
    <property type="match status" value="1"/>
</dbReference>
<dbReference type="InterPro" id="IPR050109">
    <property type="entry name" value="HTH-type_TetR-like_transc_reg"/>
</dbReference>
<dbReference type="PRINTS" id="PR00455">
    <property type="entry name" value="HTHTETR"/>
</dbReference>
<dbReference type="EMBL" id="FNKO01000001">
    <property type="protein sequence ID" value="SDQ31020.1"/>
    <property type="molecule type" value="Genomic_DNA"/>
</dbReference>
<evidence type="ECO:0000256" key="2">
    <source>
        <dbReference type="PROSITE-ProRule" id="PRU00335"/>
    </source>
</evidence>
<dbReference type="PROSITE" id="PS01081">
    <property type="entry name" value="HTH_TETR_1"/>
    <property type="match status" value="1"/>
</dbReference>
<dbReference type="SUPFAM" id="SSF46689">
    <property type="entry name" value="Homeodomain-like"/>
    <property type="match status" value="1"/>
</dbReference>
<dbReference type="OrthoDB" id="3235020at2"/>
<sequence length="255" mass="27850">MPEENSSGSKSRAGRTEGGRRRLRSALAVAALDLFASKGYDATTVEDIVEAVGVGRRTFFRYFRSKEEVVFPDHDERLAEVVAELERSDADASPMRVVCRAAESVLDTYLAEPEVSLKRFELTRQVPSLRDREIVSIDRYQRVFARYLRRCYADGPNADLRASVTAATVVATHNHVLRRWLKSGGEIDAHGALRAALDDAGLVDREPGETSGAAGDPESEVVVGVLRTSAPAETVRHRIESALRDLPGADGRGGS</sequence>
<dbReference type="InterPro" id="IPR009057">
    <property type="entry name" value="Homeodomain-like_sf"/>
</dbReference>
<evidence type="ECO:0000259" key="4">
    <source>
        <dbReference type="PROSITE" id="PS50977"/>
    </source>
</evidence>
<accession>A0A1H0ZUH0</accession>
<reference evidence="6" key="1">
    <citation type="submission" date="2016-10" db="EMBL/GenBank/DDBJ databases">
        <authorList>
            <person name="Varghese N."/>
            <person name="Submissions S."/>
        </authorList>
    </citation>
    <scope>NUCLEOTIDE SEQUENCE [LARGE SCALE GENOMIC DNA]</scope>
    <source>
        <strain evidence="6">DSM 45459</strain>
    </source>
</reference>
<dbReference type="InterPro" id="IPR023772">
    <property type="entry name" value="DNA-bd_HTH_TetR-type_CS"/>
</dbReference>
<dbReference type="Pfam" id="PF00440">
    <property type="entry name" value="TetR_N"/>
    <property type="match status" value="1"/>
</dbReference>
<feature type="domain" description="HTH tetR-type" evidence="4">
    <location>
        <begin position="21"/>
        <end position="81"/>
    </location>
</feature>
<protein>
    <submittedName>
        <fullName evidence="5">DNA-binding transcriptional regulator, AcrR family</fullName>
    </submittedName>
</protein>
<dbReference type="STRING" id="995062.SAMN04489718_1246"/>
<dbReference type="GO" id="GO:0000976">
    <property type="term" value="F:transcription cis-regulatory region binding"/>
    <property type="evidence" value="ECO:0007669"/>
    <property type="project" value="TreeGrafter"/>
</dbReference>
<dbReference type="Gene3D" id="1.10.357.10">
    <property type="entry name" value="Tetracycline Repressor, domain 2"/>
    <property type="match status" value="1"/>
</dbReference>
<dbReference type="InterPro" id="IPR001647">
    <property type="entry name" value="HTH_TetR"/>
</dbReference>
<keyword evidence="6" id="KW-1185">Reference proteome</keyword>
<organism evidence="5 6">
    <name type="scientific">Actinopolyspora saharensis</name>
    <dbReference type="NCBI Taxonomy" id="995062"/>
    <lineage>
        <taxon>Bacteria</taxon>
        <taxon>Bacillati</taxon>
        <taxon>Actinomycetota</taxon>
        <taxon>Actinomycetes</taxon>
        <taxon>Actinopolysporales</taxon>
        <taxon>Actinopolysporaceae</taxon>
        <taxon>Actinopolyspora</taxon>
    </lineage>
</organism>
<evidence type="ECO:0000313" key="5">
    <source>
        <dbReference type="EMBL" id="SDQ31020.1"/>
    </source>
</evidence>
<feature type="compositionally biased region" description="Polar residues" evidence="3">
    <location>
        <begin position="1"/>
        <end position="10"/>
    </location>
</feature>
<dbReference type="PROSITE" id="PS50977">
    <property type="entry name" value="HTH_TETR_2"/>
    <property type="match status" value="1"/>
</dbReference>
<evidence type="ECO:0000256" key="3">
    <source>
        <dbReference type="SAM" id="MobiDB-lite"/>
    </source>
</evidence>
<gene>
    <name evidence="5" type="ORF">SAMN04489718_1246</name>
</gene>
<dbReference type="PANTHER" id="PTHR30055">
    <property type="entry name" value="HTH-TYPE TRANSCRIPTIONAL REGULATOR RUTR"/>
    <property type="match status" value="1"/>
</dbReference>
<dbReference type="Pfam" id="PF17754">
    <property type="entry name" value="TetR_C_14"/>
    <property type="match status" value="1"/>
</dbReference>
<dbReference type="AlphaFoldDB" id="A0A1H0ZUH0"/>
<dbReference type="GO" id="GO:0003700">
    <property type="term" value="F:DNA-binding transcription factor activity"/>
    <property type="evidence" value="ECO:0007669"/>
    <property type="project" value="TreeGrafter"/>
</dbReference>
<dbReference type="InterPro" id="IPR041347">
    <property type="entry name" value="MftR_C"/>
</dbReference>
<evidence type="ECO:0000313" key="6">
    <source>
        <dbReference type="Proteomes" id="UP000199301"/>
    </source>
</evidence>
<proteinExistence type="predicted"/>
<feature type="DNA-binding region" description="H-T-H motif" evidence="2">
    <location>
        <begin position="44"/>
        <end position="63"/>
    </location>
</feature>
<evidence type="ECO:0000256" key="1">
    <source>
        <dbReference type="ARBA" id="ARBA00023125"/>
    </source>
</evidence>
<name>A0A1H0ZUH0_9ACTN</name>